<reference evidence="3 4" key="1">
    <citation type="submission" date="2018-04" db="EMBL/GenBank/DDBJ databases">
        <title>Draft genome sequence of Pseudomonas syringae pv. actinidiae biovar 3 strains isolated from kiwifruit in Kagawa prefecture.</title>
        <authorList>
            <person name="Tabuchi M."/>
            <person name="Saito M."/>
            <person name="Fujiwara S."/>
            <person name="Sasa N."/>
            <person name="Akimitsu K."/>
            <person name="Gomi K."/>
            <person name="Konishi-Sugita S."/>
            <person name="Hamano K."/>
            <person name="Kataoka I."/>
        </authorList>
    </citation>
    <scope>NUCLEOTIDE SEQUENCE [LARGE SCALE GENOMIC DNA]</scope>
    <source>
        <strain evidence="3 4">MAFF212211</strain>
    </source>
</reference>
<accession>A0AAN4Q5N9</accession>
<dbReference type="Pfam" id="PF08378">
    <property type="entry name" value="NERD"/>
    <property type="match status" value="1"/>
</dbReference>
<feature type="compositionally biased region" description="Basic and acidic residues" evidence="1">
    <location>
        <begin position="862"/>
        <end position="871"/>
    </location>
</feature>
<proteinExistence type="predicted"/>
<dbReference type="Proteomes" id="UP000248291">
    <property type="component" value="Unassembled WGS sequence"/>
</dbReference>
<dbReference type="SUPFAM" id="SSF52540">
    <property type="entry name" value="P-loop containing nucleoside triphosphate hydrolases"/>
    <property type="match status" value="1"/>
</dbReference>
<evidence type="ECO:0000259" key="2">
    <source>
        <dbReference type="Pfam" id="PF08378"/>
    </source>
</evidence>
<feature type="region of interest" description="Disordered" evidence="1">
    <location>
        <begin position="829"/>
        <end position="881"/>
    </location>
</feature>
<organism evidence="3 4">
    <name type="scientific">Pseudomonas syringae pv. actinidiae</name>
    <dbReference type="NCBI Taxonomy" id="103796"/>
    <lineage>
        <taxon>Bacteria</taxon>
        <taxon>Pseudomonadati</taxon>
        <taxon>Pseudomonadota</taxon>
        <taxon>Gammaproteobacteria</taxon>
        <taxon>Pseudomonadales</taxon>
        <taxon>Pseudomonadaceae</taxon>
        <taxon>Pseudomonas</taxon>
        <taxon>Pseudomonas syringae</taxon>
    </lineage>
</organism>
<gene>
    <name evidence="3" type="ORF">KPSA3_03404</name>
</gene>
<comment type="caution">
    <text evidence="3">The sequence shown here is derived from an EMBL/GenBank/DDBJ whole genome shotgun (WGS) entry which is preliminary data.</text>
</comment>
<keyword evidence="3" id="KW-0547">Nucleotide-binding</keyword>
<dbReference type="Gene3D" id="3.40.50.300">
    <property type="entry name" value="P-loop containing nucleotide triphosphate hydrolases"/>
    <property type="match status" value="1"/>
</dbReference>
<protein>
    <submittedName>
        <fullName evidence="3">Superfamily I DNA or RNA helicase</fullName>
    </submittedName>
</protein>
<evidence type="ECO:0000313" key="4">
    <source>
        <dbReference type="Proteomes" id="UP000248291"/>
    </source>
</evidence>
<sequence>MMARMIPDNGPRGTESKGERDIYTIFKAELPDDYVVIHSLPWLCSAVNRVDPKAKPTGEIDFLIIHPEKGLLVLEVKSGEYGVKNNQFVHLHKQYSIDAIGQTRNNVHGIAKWLGSDPLLRFRIGYGFVFPDSDFAGKPTTPGMYDTTSTPAQPLYIDHREMLNVTERVVKLMDYWKTTLGNFDLGAARVARLIEFLTPEIDGRRGWTSRIFFDNKDWLQLSEEQSTVVTRVLKNQTSLVTGWPGTGKTLIVIEIARRLAAQKNKVLVISFNNKLTDYVRTQLVDSKGCDVVTWHGLCGQARNALGRISEAGKEDEWYRQQCELDLKDAIDQGRMADYSALLVDESQALLPSWCETLTNWFHNKPKAFFCDETQVFPYERGNIPLKGLSELLNADPFPLTIIMRMPKAVTGILEEVVPPKLQHSTPRTLEHDTAVEIISADPCKEASQIRKKLIDSGVPPEDIVILIARFIPKQYIEYLVRERPHCEAITKFRGLEAPIILILGAELLDTAELFSAYSRATSKCIAIYNAASYSWSGKEAFRSRLKSLPNHQATLQEEKNKLRIDNIVARSTERKSLKLSSLNIFWAESWRAWFIEADEDQSLVKMWIAYLAHKLPQPIFFWPKDSNTRFYFAKLNPSSADSADSPNSYLTQSLVFYPCKECGDLTPHADIIKTICKLCETEVDRTPYPDSSVIDEIRIMDGLISGELAKDRIRDLQPNLPLNIAAAASLFRAQRNKMRSNVLKVQLPAGRRFYLIAFIFVQVRVATSKPGSVMDINALADEIYGRFNVLTSISSAEWRKIFANAAGTFYSKGYIKKISKGFYSPVEDDQAPVPKRYRPDGNEEAREDSDIQEGDLINIASKESEGDHSEAAPESILGQGF</sequence>
<keyword evidence="3" id="KW-0347">Helicase</keyword>
<name>A0AAN4Q5N9_PSESF</name>
<dbReference type="InterPro" id="IPR011528">
    <property type="entry name" value="NERD"/>
</dbReference>
<feature type="domain" description="NERD" evidence="2">
    <location>
        <begin position="16"/>
        <end position="114"/>
    </location>
</feature>
<evidence type="ECO:0000313" key="3">
    <source>
        <dbReference type="EMBL" id="GBH17436.1"/>
    </source>
</evidence>
<keyword evidence="3" id="KW-0378">Hydrolase</keyword>
<dbReference type="AlphaFoldDB" id="A0AAN4Q5N9"/>
<dbReference type="EMBL" id="BGKA01000109">
    <property type="protein sequence ID" value="GBH17436.1"/>
    <property type="molecule type" value="Genomic_DNA"/>
</dbReference>
<evidence type="ECO:0000256" key="1">
    <source>
        <dbReference type="SAM" id="MobiDB-lite"/>
    </source>
</evidence>
<dbReference type="RefSeq" id="WP_225877683.1">
    <property type="nucleotide sequence ID" value="NZ_CP017007.1"/>
</dbReference>
<dbReference type="InterPro" id="IPR027417">
    <property type="entry name" value="P-loop_NTPase"/>
</dbReference>
<dbReference type="Pfam" id="PF13245">
    <property type="entry name" value="AAA_19"/>
    <property type="match status" value="1"/>
</dbReference>
<dbReference type="GO" id="GO:0004386">
    <property type="term" value="F:helicase activity"/>
    <property type="evidence" value="ECO:0007669"/>
    <property type="project" value="UniProtKB-KW"/>
</dbReference>
<keyword evidence="3" id="KW-0067">ATP-binding</keyword>